<evidence type="ECO:0000313" key="3">
    <source>
        <dbReference type="Proteomes" id="UP000015559"/>
    </source>
</evidence>
<evidence type="ECO:0000256" key="1">
    <source>
        <dbReference type="SAM" id="SignalP"/>
    </source>
</evidence>
<dbReference type="HOGENOM" id="CLU_129289_2_1_4"/>
<dbReference type="eggNOG" id="ENOG5032ZDU">
    <property type="taxonomic scope" value="Bacteria"/>
</dbReference>
<accession>S6B101</accession>
<keyword evidence="1" id="KW-0732">Signal</keyword>
<dbReference type="Proteomes" id="UP000015559">
    <property type="component" value="Chromosome"/>
</dbReference>
<dbReference type="Pfam" id="PF07769">
    <property type="entry name" value="PsiF_repeat"/>
    <property type="match status" value="2"/>
</dbReference>
<dbReference type="STRING" id="1163617.SCD_n00524"/>
<organism evidence="2 3">
    <name type="scientific">Sulfuricella denitrificans (strain DSM 22764 / NBRC 105220 / skB26)</name>
    <dbReference type="NCBI Taxonomy" id="1163617"/>
    <lineage>
        <taxon>Bacteria</taxon>
        <taxon>Pseudomonadati</taxon>
        <taxon>Pseudomonadota</taxon>
        <taxon>Betaproteobacteria</taxon>
        <taxon>Nitrosomonadales</taxon>
        <taxon>Sulfuricellaceae</taxon>
        <taxon>Sulfuricella</taxon>
    </lineage>
</organism>
<feature type="chain" id="PRO_5004536615" evidence="1">
    <location>
        <begin position="21"/>
        <end position="113"/>
    </location>
</feature>
<dbReference type="RefSeq" id="WP_009206680.1">
    <property type="nucleotide sequence ID" value="NC_022357.1"/>
</dbReference>
<name>S6B101_SULDS</name>
<sequence length="113" mass="12012">MKKLLIALCLAVGFASPAFAADGKAPTAQQSKMGACNKEAGEKALKGDERKKFMSDCLKAKAPDTAKETSAPKEKLTPMATCNKAAGEKSLKGDERKKFMSDCLKAKGPENMK</sequence>
<gene>
    <name evidence="2" type="primary">psiF</name>
    <name evidence="2" type="ORF">SCD_n00524</name>
</gene>
<dbReference type="AlphaFoldDB" id="S6B101"/>
<dbReference type="KEGG" id="sdr:SCD_n00524"/>
<dbReference type="EMBL" id="AP013066">
    <property type="protein sequence ID" value="BAN34372.1"/>
    <property type="molecule type" value="Genomic_DNA"/>
</dbReference>
<proteinExistence type="predicted"/>
<evidence type="ECO:0000313" key="2">
    <source>
        <dbReference type="EMBL" id="BAN34372.1"/>
    </source>
</evidence>
<protein>
    <submittedName>
        <fullName evidence="2">PsiF repeat-containing protein</fullName>
    </submittedName>
</protein>
<feature type="signal peptide" evidence="1">
    <location>
        <begin position="1"/>
        <end position="20"/>
    </location>
</feature>
<reference evidence="2 3" key="1">
    <citation type="journal article" date="2012" name="Appl. Environ. Microbiol.">
        <title>Draft genome sequence of a psychrotolerant sulfur-oxidizing bacterium, Sulfuricella denitrificans skB26, and proteomic insights into cold adaptation.</title>
        <authorList>
            <person name="Watanabe T."/>
            <person name="Kojima H."/>
            <person name="Fukui M."/>
        </authorList>
    </citation>
    <scope>NUCLEOTIDE SEQUENCE [LARGE SCALE GENOMIC DNA]</scope>
    <source>
        <strain evidence="3">skB26</strain>
    </source>
</reference>
<dbReference type="InterPro" id="IPR011690">
    <property type="entry name" value="P_starv_induced_PsiF"/>
</dbReference>
<keyword evidence="3" id="KW-1185">Reference proteome</keyword>
<dbReference type="OrthoDB" id="8001925at2"/>